<keyword evidence="2" id="KW-0812">Transmembrane</keyword>
<sequence>MPYMIHLHEQEHPVAMIVGQEENMHPITVIEITASVICVVLLFIIAMLIPKKARKISLFLVLSITLVLISWFAVRPYWIDYQVSIKTEQLNLYLKQKYPNQEWKIDRKVGRQYNPYSLDVTFENEKDWTYSYLVRDNQTISQNGYSVPDGKSPEDGQHHETTGQ</sequence>
<keyword evidence="2" id="KW-0472">Membrane</keyword>
<organism evidence="3 4">
    <name type="scientific">Paenibacillus baimaensis</name>
    <dbReference type="NCBI Taxonomy" id="2982185"/>
    <lineage>
        <taxon>Bacteria</taxon>
        <taxon>Bacillati</taxon>
        <taxon>Bacillota</taxon>
        <taxon>Bacilli</taxon>
        <taxon>Bacillales</taxon>
        <taxon>Paenibacillaceae</taxon>
        <taxon>Paenibacillus</taxon>
    </lineage>
</organism>
<evidence type="ECO:0000313" key="3">
    <source>
        <dbReference type="EMBL" id="MCU6795070.1"/>
    </source>
</evidence>
<dbReference type="Proteomes" id="UP001652445">
    <property type="component" value="Unassembled WGS sequence"/>
</dbReference>
<dbReference type="EMBL" id="JAOQIO010000089">
    <property type="protein sequence ID" value="MCU6795070.1"/>
    <property type="molecule type" value="Genomic_DNA"/>
</dbReference>
<evidence type="ECO:0000256" key="2">
    <source>
        <dbReference type="SAM" id="Phobius"/>
    </source>
</evidence>
<gene>
    <name evidence="3" type="ORF">OB236_23460</name>
</gene>
<feature type="transmembrane region" description="Helical" evidence="2">
    <location>
        <begin position="27"/>
        <end position="49"/>
    </location>
</feature>
<accession>A0ABT2UKA0</accession>
<evidence type="ECO:0000313" key="4">
    <source>
        <dbReference type="Proteomes" id="UP001652445"/>
    </source>
</evidence>
<feature type="transmembrane region" description="Helical" evidence="2">
    <location>
        <begin position="56"/>
        <end position="78"/>
    </location>
</feature>
<name>A0ABT2UKA0_9BACL</name>
<reference evidence="3 4" key="1">
    <citation type="submission" date="2022-09" db="EMBL/GenBank/DDBJ databases">
        <authorList>
            <person name="Han X.L."/>
            <person name="Wang Q."/>
            <person name="Lu T."/>
        </authorList>
    </citation>
    <scope>NUCLEOTIDE SEQUENCE [LARGE SCALE GENOMIC DNA]</scope>
    <source>
        <strain evidence="3 4">WQ 127069</strain>
    </source>
</reference>
<comment type="caution">
    <text evidence="3">The sequence shown here is derived from an EMBL/GenBank/DDBJ whole genome shotgun (WGS) entry which is preliminary data.</text>
</comment>
<evidence type="ECO:0000256" key="1">
    <source>
        <dbReference type="SAM" id="MobiDB-lite"/>
    </source>
</evidence>
<proteinExistence type="predicted"/>
<keyword evidence="4" id="KW-1185">Reference proteome</keyword>
<keyword evidence="2" id="KW-1133">Transmembrane helix</keyword>
<feature type="region of interest" description="Disordered" evidence="1">
    <location>
        <begin position="141"/>
        <end position="164"/>
    </location>
</feature>
<evidence type="ECO:0008006" key="5">
    <source>
        <dbReference type="Google" id="ProtNLM"/>
    </source>
</evidence>
<protein>
    <recommendedName>
        <fullName evidence="5">DUF3139 domain-containing protein</fullName>
    </recommendedName>
</protein>
<feature type="compositionally biased region" description="Basic and acidic residues" evidence="1">
    <location>
        <begin position="151"/>
        <end position="164"/>
    </location>
</feature>